<feature type="region of interest" description="Disordered" evidence="1">
    <location>
        <begin position="51"/>
        <end position="89"/>
    </location>
</feature>
<protein>
    <recommendedName>
        <fullName evidence="4">Secreted protein</fullName>
    </recommendedName>
</protein>
<proteinExistence type="predicted"/>
<evidence type="ECO:0000313" key="2">
    <source>
        <dbReference type="EMBL" id="KAJ1180014.1"/>
    </source>
</evidence>
<organism evidence="2 3">
    <name type="scientific">Pleurodeles waltl</name>
    <name type="common">Iberian ribbed newt</name>
    <dbReference type="NCBI Taxonomy" id="8319"/>
    <lineage>
        <taxon>Eukaryota</taxon>
        <taxon>Metazoa</taxon>
        <taxon>Chordata</taxon>
        <taxon>Craniata</taxon>
        <taxon>Vertebrata</taxon>
        <taxon>Euteleostomi</taxon>
        <taxon>Amphibia</taxon>
        <taxon>Batrachia</taxon>
        <taxon>Caudata</taxon>
        <taxon>Salamandroidea</taxon>
        <taxon>Salamandridae</taxon>
        <taxon>Pleurodelinae</taxon>
        <taxon>Pleurodeles</taxon>
    </lineage>
</organism>
<accession>A0AAV7TV22</accession>
<evidence type="ECO:0008006" key="4">
    <source>
        <dbReference type="Google" id="ProtNLM"/>
    </source>
</evidence>
<dbReference type="EMBL" id="JANPWB010000006">
    <property type="protein sequence ID" value="KAJ1180014.1"/>
    <property type="molecule type" value="Genomic_DNA"/>
</dbReference>
<keyword evidence="3" id="KW-1185">Reference proteome</keyword>
<feature type="compositionally biased region" description="Basic and acidic residues" evidence="1">
    <location>
        <begin position="51"/>
        <end position="63"/>
    </location>
</feature>
<evidence type="ECO:0000313" key="3">
    <source>
        <dbReference type="Proteomes" id="UP001066276"/>
    </source>
</evidence>
<sequence length="89" mass="9473">MHSVALLEHRYALGHVALLGGPPLRANKGHIGKLCMCLSLTLLCLLCSRSSSRERVRNNRDPFRSGSAAPAGSRRPVGQSPAPGKLLSC</sequence>
<evidence type="ECO:0000256" key="1">
    <source>
        <dbReference type="SAM" id="MobiDB-lite"/>
    </source>
</evidence>
<dbReference type="Proteomes" id="UP001066276">
    <property type="component" value="Chromosome 3_2"/>
</dbReference>
<dbReference type="AlphaFoldDB" id="A0AAV7TV22"/>
<name>A0AAV7TV22_PLEWA</name>
<gene>
    <name evidence="2" type="ORF">NDU88_005242</name>
</gene>
<reference evidence="2" key="1">
    <citation type="journal article" date="2022" name="bioRxiv">
        <title>Sequencing and chromosome-scale assembly of the giantPleurodeles waltlgenome.</title>
        <authorList>
            <person name="Brown T."/>
            <person name="Elewa A."/>
            <person name="Iarovenko S."/>
            <person name="Subramanian E."/>
            <person name="Araus A.J."/>
            <person name="Petzold A."/>
            <person name="Susuki M."/>
            <person name="Suzuki K.-i.T."/>
            <person name="Hayashi T."/>
            <person name="Toyoda A."/>
            <person name="Oliveira C."/>
            <person name="Osipova E."/>
            <person name="Leigh N.D."/>
            <person name="Simon A."/>
            <person name="Yun M.H."/>
        </authorList>
    </citation>
    <scope>NUCLEOTIDE SEQUENCE</scope>
    <source>
        <strain evidence="2">20211129_DDA</strain>
        <tissue evidence="2">Liver</tissue>
    </source>
</reference>
<comment type="caution">
    <text evidence="2">The sequence shown here is derived from an EMBL/GenBank/DDBJ whole genome shotgun (WGS) entry which is preliminary data.</text>
</comment>